<dbReference type="Proteomes" id="UP000001505">
    <property type="component" value="Chromosome"/>
</dbReference>
<dbReference type="HOGENOM" id="CLU_097916_1_2_0"/>
<evidence type="ECO:0000256" key="11">
    <source>
        <dbReference type="ARBA" id="ARBA00029766"/>
    </source>
</evidence>
<protein>
    <recommendedName>
        <fullName evidence="4">2-amino-4-hydroxy-6-hydroxymethyldihydropteridine pyrophosphokinase</fullName>
        <ecNumber evidence="3">2.7.6.3</ecNumber>
    </recommendedName>
    <alternativeName>
        <fullName evidence="11">6-hydroxymethyl-7,8-dihydropterin pyrophosphokinase</fullName>
    </alternativeName>
    <alternativeName>
        <fullName evidence="12">7,8-dihydro-6-hydroxymethylpterin-pyrophosphokinase</fullName>
    </alternativeName>
</protein>
<evidence type="ECO:0000256" key="1">
    <source>
        <dbReference type="ARBA" id="ARBA00005051"/>
    </source>
</evidence>
<dbReference type="GO" id="GO:0016301">
    <property type="term" value="F:kinase activity"/>
    <property type="evidence" value="ECO:0007669"/>
    <property type="project" value="UniProtKB-KW"/>
</dbReference>
<evidence type="ECO:0000256" key="10">
    <source>
        <dbReference type="ARBA" id="ARBA00029409"/>
    </source>
</evidence>
<dbReference type="InterPro" id="IPR035907">
    <property type="entry name" value="Hppk_sf"/>
</dbReference>
<dbReference type="Pfam" id="PF01288">
    <property type="entry name" value="HPPK"/>
    <property type="match status" value="1"/>
</dbReference>
<dbReference type="OrthoDB" id="9808041at2"/>
<sequence length="170" mass="19622">MKMDQAYVGMGGNIGDSIAILNQSLEEMRAIHEITNLRCSNFYKTSPVEAIPQADYVNAVCTFQTSLKPIELHKRLEEIERKMGKLPKPKNHPRVIDLDLLLHGLEVVDEKNLKIPHPKWNQRLFVLIPMRELVSRLAVKNKTGELMTVDLEKMIQHFDNVNNEQLEILR</sequence>
<dbReference type="GO" id="GO:0003848">
    <property type="term" value="F:2-amino-4-hydroxy-6-hydroxymethyldihydropteridine diphosphokinase activity"/>
    <property type="evidence" value="ECO:0007669"/>
    <property type="project" value="UniProtKB-EC"/>
</dbReference>
<keyword evidence="8" id="KW-0067">ATP-binding</keyword>
<evidence type="ECO:0000259" key="13">
    <source>
        <dbReference type="Pfam" id="PF01288"/>
    </source>
</evidence>
<proteinExistence type="inferred from homology"/>
<keyword evidence="7 14" id="KW-0418">Kinase</keyword>
<organism evidence="14 15">
    <name type="scientific">Waddlia chondrophila (strain ATCC VR-1470 / WSU 86-1044)</name>
    <dbReference type="NCBI Taxonomy" id="716544"/>
    <lineage>
        <taxon>Bacteria</taxon>
        <taxon>Pseudomonadati</taxon>
        <taxon>Chlamydiota</taxon>
        <taxon>Chlamydiia</taxon>
        <taxon>Parachlamydiales</taxon>
        <taxon>Waddliaceae</taxon>
        <taxon>Waddlia</taxon>
    </lineage>
</organism>
<evidence type="ECO:0000256" key="7">
    <source>
        <dbReference type="ARBA" id="ARBA00022777"/>
    </source>
</evidence>
<dbReference type="RefSeq" id="WP_013182607.1">
    <property type="nucleotide sequence ID" value="NC_014225.1"/>
</dbReference>
<dbReference type="GO" id="GO:0046656">
    <property type="term" value="P:folic acid biosynthetic process"/>
    <property type="evidence" value="ECO:0007669"/>
    <property type="project" value="UniProtKB-KW"/>
</dbReference>
<dbReference type="UniPathway" id="UPA00077">
    <property type="reaction ID" value="UER00155"/>
</dbReference>
<dbReference type="AlphaFoldDB" id="D6YS55"/>
<dbReference type="SUPFAM" id="SSF55083">
    <property type="entry name" value="6-hydroxymethyl-7,8-dihydropterin pyrophosphokinase, HPPK"/>
    <property type="match status" value="1"/>
</dbReference>
<keyword evidence="6" id="KW-0547">Nucleotide-binding</keyword>
<evidence type="ECO:0000256" key="3">
    <source>
        <dbReference type="ARBA" id="ARBA00013253"/>
    </source>
</evidence>
<dbReference type="GO" id="GO:0005524">
    <property type="term" value="F:ATP binding"/>
    <property type="evidence" value="ECO:0007669"/>
    <property type="project" value="UniProtKB-KW"/>
</dbReference>
<evidence type="ECO:0000256" key="2">
    <source>
        <dbReference type="ARBA" id="ARBA00005810"/>
    </source>
</evidence>
<dbReference type="Gene3D" id="3.30.70.560">
    <property type="entry name" value="7,8-Dihydro-6-hydroxymethylpterin-pyrophosphokinase HPPK"/>
    <property type="match status" value="1"/>
</dbReference>
<comment type="function">
    <text evidence="10">Catalyzes the transfer of pyrophosphate from adenosine triphosphate (ATP) to 6-hydroxymethyl-7,8-dihydropterin, an enzymatic step in folate biosynthesis pathway.</text>
</comment>
<dbReference type="GO" id="GO:0046654">
    <property type="term" value="P:tetrahydrofolate biosynthetic process"/>
    <property type="evidence" value="ECO:0007669"/>
    <property type="project" value="UniProtKB-UniPathway"/>
</dbReference>
<dbReference type="STRING" id="716544.wcw_1551"/>
<evidence type="ECO:0000256" key="9">
    <source>
        <dbReference type="ARBA" id="ARBA00022909"/>
    </source>
</evidence>
<dbReference type="PANTHER" id="PTHR43071">
    <property type="entry name" value="2-AMINO-4-HYDROXY-6-HYDROXYMETHYLDIHYDROPTERIDINE PYROPHOSPHOKINASE"/>
    <property type="match status" value="1"/>
</dbReference>
<accession>D6YS55</accession>
<dbReference type="eggNOG" id="COG0801">
    <property type="taxonomic scope" value="Bacteria"/>
</dbReference>
<dbReference type="EMBL" id="CP001928">
    <property type="protein sequence ID" value="ADI38900.1"/>
    <property type="molecule type" value="Genomic_DNA"/>
</dbReference>
<evidence type="ECO:0000256" key="12">
    <source>
        <dbReference type="ARBA" id="ARBA00033413"/>
    </source>
</evidence>
<dbReference type="EC" id="2.7.6.3" evidence="3"/>
<evidence type="ECO:0000256" key="8">
    <source>
        <dbReference type="ARBA" id="ARBA00022840"/>
    </source>
</evidence>
<comment type="pathway">
    <text evidence="1">Cofactor biosynthesis; tetrahydrofolate biosynthesis; 2-amino-4-hydroxy-6-hydroxymethyl-7,8-dihydropteridine diphosphate from 7,8-dihydroneopterin triphosphate: step 4/4.</text>
</comment>
<keyword evidence="15" id="KW-1185">Reference proteome</keyword>
<gene>
    <name evidence="14" type="primary">folK</name>
    <name evidence="14" type="ordered locus">wcw_1551</name>
</gene>
<keyword evidence="9" id="KW-0289">Folate biosynthesis</keyword>
<dbReference type="CDD" id="cd00483">
    <property type="entry name" value="HPPK"/>
    <property type="match status" value="1"/>
</dbReference>
<dbReference type="InterPro" id="IPR000550">
    <property type="entry name" value="Hppk"/>
</dbReference>
<feature type="domain" description="7,8-dihydro-6-hydroxymethylpterin-pyrophosphokinase" evidence="13">
    <location>
        <begin position="7"/>
        <end position="133"/>
    </location>
</feature>
<evidence type="ECO:0000256" key="6">
    <source>
        <dbReference type="ARBA" id="ARBA00022741"/>
    </source>
</evidence>
<evidence type="ECO:0000256" key="4">
    <source>
        <dbReference type="ARBA" id="ARBA00016218"/>
    </source>
</evidence>
<evidence type="ECO:0000256" key="5">
    <source>
        <dbReference type="ARBA" id="ARBA00022679"/>
    </source>
</evidence>
<dbReference type="NCBIfam" id="TIGR01498">
    <property type="entry name" value="folK"/>
    <property type="match status" value="1"/>
</dbReference>
<name>D6YS55_WADCW</name>
<evidence type="ECO:0000313" key="15">
    <source>
        <dbReference type="Proteomes" id="UP000001505"/>
    </source>
</evidence>
<evidence type="ECO:0000313" key="14">
    <source>
        <dbReference type="EMBL" id="ADI38900.1"/>
    </source>
</evidence>
<keyword evidence="5 14" id="KW-0808">Transferase</keyword>
<dbReference type="PANTHER" id="PTHR43071:SF1">
    <property type="entry name" value="2-AMINO-4-HYDROXY-6-HYDROXYMETHYLDIHYDROPTERIDINE PYROPHOSPHOKINASE"/>
    <property type="match status" value="1"/>
</dbReference>
<dbReference type="KEGG" id="wch:wcw_1551"/>
<comment type="similarity">
    <text evidence="2">Belongs to the HPPK family.</text>
</comment>
<reference evidence="14 15" key="1">
    <citation type="journal article" date="2010" name="PLoS ONE">
        <title>The Waddlia genome: a window into chlamydial biology.</title>
        <authorList>
            <person name="Bertelli C."/>
            <person name="Collyn F."/>
            <person name="Croxatto A."/>
            <person name="Ruckert C."/>
            <person name="Polkinghorne A."/>
            <person name="Kebbi-Beghdadi C."/>
            <person name="Goesmann A."/>
            <person name="Vaughan L."/>
            <person name="Greub G."/>
        </authorList>
    </citation>
    <scope>NUCLEOTIDE SEQUENCE [LARGE SCALE GENOMIC DNA]</scope>
    <source>
        <strain evidence="15">ATCC VR-1470 / WSU 86-1044</strain>
    </source>
</reference>